<dbReference type="RefSeq" id="WP_338750993.1">
    <property type="nucleotide sequence ID" value="NZ_CP147404.1"/>
</dbReference>
<name>A0ABZ2N4E1_9BACI</name>
<sequence>MKIYTRVKSIGKRRPVLQLQELEINPVMNLRELIIEVVTQQVKAYNEKPLEKAIWIYLIDEDLEEAARNGKVSFGDRKNENQQDLEKAIQNAIQSFEDGLYCVLVGDEEINDLDAPLDLKEEDVLTFIRLTMLAGRAW</sequence>
<reference evidence="1 2" key="1">
    <citation type="submission" date="2024-02" db="EMBL/GenBank/DDBJ databases">
        <title>Seven novel Bacillus-like species.</title>
        <authorList>
            <person name="Liu G."/>
        </authorList>
    </citation>
    <scope>NUCLEOTIDE SEQUENCE [LARGE SCALE GENOMIC DNA]</scope>
    <source>
        <strain evidence="1 2">FJAT-52991</strain>
    </source>
</reference>
<evidence type="ECO:0000313" key="1">
    <source>
        <dbReference type="EMBL" id="WXB92466.1"/>
    </source>
</evidence>
<gene>
    <name evidence="1" type="ORF">WDJ61_14700</name>
</gene>
<organism evidence="1 2">
    <name type="scientific">Bacillus kandeliae</name>
    <dbReference type="NCBI Taxonomy" id="3129297"/>
    <lineage>
        <taxon>Bacteria</taxon>
        <taxon>Bacillati</taxon>
        <taxon>Bacillota</taxon>
        <taxon>Bacilli</taxon>
        <taxon>Bacillales</taxon>
        <taxon>Bacillaceae</taxon>
        <taxon>Bacillus</taxon>
    </lineage>
</organism>
<accession>A0ABZ2N4E1</accession>
<dbReference type="Proteomes" id="UP001387364">
    <property type="component" value="Chromosome"/>
</dbReference>
<dbReference type="EMBL" id="CP147404">
    <property type="protein sequence ID" value="WXB92466.1"/>
    <property type="molecule type" value="Genomic_DNA"/>
</dbReference>
<proteinExistence type="predicted"/>
<evidence type="ECO:0000313" key="2">
    <source>
        <dbReference type="Proteomes" id="UP001387364"/>
    </source>
</evidence>
<keyword evidence="2" id="KW-1185">Reference proteome</keyword>
<protein>
    <submittedName>
        <fullName evidence="1">Uncharacterized protein</fullName>
    </submittedName>
</protein>